<comment type="pathway">
    <text evidence="1 8">Amino-acid biosynthesis; L-histidine biosynthesis; L-histidine from 5-phospho-alpha-D-ribose 1-diphosphate: step 8/9.</text>
</comment>
<feature type="domain" description="PHP" evidence="9">
    <location>
        <begin position="4"/>
        <end position="214"/>
    </location>
</feature>
<dbReference type="PANTHER" id="PTHR21039:SF0">
    <property type="entry name" value="HISTIDINOL-PHOSPHATASE"/>
    <property type="match status" value="1"/>
</dbReference>
<dbReference type="NCBIfam" id="TIGR01856">
    <property type="entry name" value="hisJ_fam"/>
    <property type="match status" value="1"/>
</dbReference>
<dbReference type="InterPro" id="IPR004013">
    <property type="entry name" value="PHP_dom"/>
</dbReference>
<dbReference type="InterPro" id="IPR010140">
    <property type="entry name" value="Histidinol_P_phosphatase_HisJ"/>
</dbReference>
<gene>
    <name evidence="10" type="primary">hisJ</name>
    <name evidence="10" type="ORF">EBB45_03130</name>
</gene>
<accession>A0A3N9UKU9</accession>
<dbReference type="UniPathway" id="UPA00031">
    <property type="reaction ID" value="UER00013"/>
</dbReference>
<evidence type="ECO:0000256" key="4">
    <source>
        <dbReference type="ARBA" id="ARBA00022605"/>
    </source>
</evidence>
<dbReference type="NCBIfam" id="NF005996">
    <property type="entry name" value="PRK08123.1"/>
    <property type="match status" value="1"/>
</dbReference>
<organism evidence="10 11">
    <name type="scientific">Lysinibacillus composti</name>
    <dbReference type="NCBI Taxonomy" id="720633"/>
    <lineage>
        <taxon>Bacteria</taxon>
        <taxon>Bacillati</taxon>
        <taxon>Bacillota</taxon>
        <taxon>Bacilli</taxon>
        <taxon>Bacillales</taxon>
        <taxon>Bacillaceae</taxon>
        <taxon>Lysinibacillus</taxon>
    </lineage>
</organism>
<keyword evidence="11" id="KW-1185">Reference proteome</keyword>
<keyword evidence="4 8" id="KW-0028">Amino-acid biosynthesis</keyword>
<evidence type="ECO:0000256" key="5">
    <source>
        <dbReference type="ARBA" id="ARBA00022801"/>
    </source>
</evidence>
<dbReference type="InterPro" id="IPR016195">
    <property type="entry name" value="Pol/histidinol_Pase-like"/>
</dbReference>
<dbReference type="CDD" id="cd12110">
    <property type="entry name" value="PHP_HisPPase_Hisj_like"/>
    <property type="match status" value="1"/>
</dbReference>
<evidence type="ECO:0000256" key="8">
    <source>
        <dbReference type="RuleBase" id="RU366003"/>
    </source>
</evidence>
<protein>
    <recommendedName>
        <fullName evidence="3 8">Histidinol-phosphatase</fullName>
        <shortName evidence="8">HolPase</shortName>
        <ecNumber evidence="3 8">3.1.3.15</ecNumber>
    </recommendedName>
</protein>
<evidence type="ECO:0000313" key="10">
    <source>
        <dbReference type="EMBL" id="RQW76559.1"/>
    </source>
</evidence>
<dbReference type="OrthoDB" id="9775255at2"/>
<dbReference type="RefSeq" id="WP_124762509.1">
    <property type="nucleotide sequence ID" value="NZ_JAFBDY010000001.1"/>
</dbReference>
<comment type="catalytic activity">
    <reaction evidence="7 8">
        <text>L-histidinol phosphate + H2O = L-histidinol + phosphate</text>
        <dbReference type="Rhea" id="RHEA:14465"/>
        <dbReference type="ChEBI" id="CHEBI:15377"/>
        <dbReference type="ChEBI" id="CHEBI:43474"/>
        <dbReference type="ChEBI" id="CHEBI:57699"/>
        <dbReference type="ChEBI" id="CHEBI:57980"/>
        <dbReference type="EC" id="3.1.3.15"/>
    </reaction>
</comment>
<comment type="caution">
    <text evidence="10">The sequence shown here is derived from an EMBL/GenBank/DDBJ whole genome shotgun (WGS) entry which is preliminary data.</text>
</comment>
<dbReference type="Gene3D" id="3.20.20.140">
    <property type="entry name" value="Metal-dependent hydrolases"/>
    <property type="match status" value="1"/>
</dbReference>
<dbReference type="AlphaFoldDB" id="A0A3N9UKU9"/>
<reference evidence="10 11" key="1">
    <citation type="journal article" date="2013" name="J. Microbiol.">
        <title>Lysinibacillus chungkukjangi sp. nov., isolated from Chungkukjang, Korean fermented soybean food.</title>
        <authorList>
            <person name="Kim S.J."/>
            <person name="Jang Y.H."/>
            <person name="Hamada M."/>
            <person name="Ahn J.H."/>
            <person name="Weon H.Y."/>
            <person name="Suzuki K."/>
            <person name="Whang K.S."/>
            <person name="Kwon S.W."/>
        </authorList>
    </citation>
    <scope>NUCLEOTIDE SEQUENCE [LARGE SCALE GENOMIC DNA]</scope>
    <source>
        <strain evidence="10 11">MCCC 1A12701</strain>
    </source>
</reference>
<dbReference type="GO" id="GO:0005737">
    <property type="term" value="C:cytoplasm"/>
    <property type="evidence" value="ECO:0007669"/>
    <property type="project" value="TreeGrafter"/>
</dbReference>
<dbReference type="GO" id="GO:0004401">
    <property type="term" value="F:histidinol-phosphatase activity"/>
    <property type="evidence" value="ECO:0007669"/>
    <property type="project" value="UniProtKB-UniRule"/>
</dbReference>
<dbReference type="EC" id="3.1.3.15" evidence="3 8"/>
<keyword evidence="6 8" id="KW-0368">Histidine biosynthesis</keyword>
<dbReference type="PANTHER" id="PTHR21039">
    <property type="entry name" value="HISTIDINOL PHOSPHATASE-RELATED"/>
    <property type="match status" value="1"/>
</dbReference>
<evidence type="ECO:0000313" key="11">
    <source>
        <dbReference type="Proteomes" id="UP000274033"/>
    </source>
</evidence>
<dbReference type="EMBL" id="RRCT01000001">
    <property type="protein sequence ID" value="RQW76559.1"/>
    <property type="molecule type" value="Genomic_DNA"/>
</dbReference>
<evidence type="ECO:0000256" key="7">
    <source>
        <dbReference type="ARBA" id="ARBA00049158"/>
    </source>
</evidence>
<dbReference type="GO" id="GO:0000105">
    <property type="term" value="P:L-histidine biosynthetic process"/>
    <property type="evidence" value="ECO:0007669"/>
    <property type="project" value="UniProtKB-UniRule"/>
</dbReference>
<evidence type="ECO:0000256" key="6">
    <source>
        <dbReference type="ARBA" id="ARBA00023102"/>
    </source>
</evidence>
<evidence type="ECO:0000259" key="9">
    <source>
        <dbReference type="Pfam" id="PF02811"/>
    </source>
</evidence>
<evidence type="ECO:0000256" key="3">
    <source>
        <dbReference type="ARBA" id="ARBA00013085"/>
    </source>
</evidence>
<dbReference type="SUPFAM" id="SSF89550">
    <property type="entry name" value="PHP domain-like"/>
    <property type="match status" value="1"/>
</dbReference>
<comment type="similarity">
    <text evidence="2 8">Belongs to the PHP hydrolase family. HisK subfamily.</text>
</comment>
<proteinExistence type="inferred from homology"/>
<evidence type="ECO:0000256" key="2">
    <source>
        <dbReference type="ARBA" id="ARBA00009152"/>
    </source>
</evidence>
<dbReference type="Pfam" id="PF02811">
    <property type="entry name" value="PHP"/>
    <property type="match status" value="1"/>
</dbReference>
<keyword evidence="5 8" id="KW-0378">Hydrolase</keyword>
<name>A0A3N9UKU9_9BACI</name>
<evidence type="ECO:0000256" key="1">
    <source>
        <dbReference type="ARBA" id="ARBA00004970"/>
    </source>
</evidence>
<dbReference type="Proteomes" id="UP000274033">
    <property type="component" value="Unassembled WGS sequence"/>
</dbReference>
<sequence length="263" mass="30329">MKKDGHIHSPFCPHGTDDPFEQYIEKAIKEGFSHITFTEHAPLPSSFVDPTPDQDSGMKSEYLYPYIEELKQLKKRYAKQISINIGLEVDFIVGYEDETRGFLNEIGPHLDDAILSVHFLNWQNTYCCIDFSEDVFLDFSKKVGNVEAVYNLYYDTVQQSIEADLGPYKPKRIGHPTLIHKFQLAHGQTIDDDHRIKEILTLLKDNNYELDVNSAGYSKTFCKEPYPPLHLIEYARSISLPLVFGSDAHQAKDLHQHYDLIFK</sequence>